<evidence type="ECO:0000313" key="3">
    <source>
        <dbReference type="Proteomes" id="UP000239936"/>
    </source>
</evidence>
<dbReference type="Proteomes" id="UP000239936">
    <property type="component" value="Unassembled WGS sequence"/>
</dbReference>
<protein>
    <recommendedName>
        <fullName evidence="1">YhdP central domain-containing protein</fullName>
    </recommendedName>
</protein>
<dbReference type="InterPro" id="IPR025263">
    <property type="entry name" value="YhdP_central"/>
</dbReference>
<dbReference type="OrthoDB" id="9762238at2"/>
<reference evidence="2 3" key="1">
    <citation type="submission" date="2018-01" db="EMBL/GenBank/DDBJ databases">
        <title>The complete genome sequence of Chromatium okenii LaCa, a purple sulfur bacterium with a turbulent life.</title>
        <authorList>
            <person name="Luedin S.M."/>
            <person name="Liechti N."/>
            <person name="Storelli N."/>
            <person name="Danza F."/>
            <person name="Wittwer M."/>
            <person name="Pothier J.F."/>
            <person name="Tonolla M.A."/>
        </authorList>
    </citation>
    <scope>NUCLEOTIDE SEQUENCE [LARGE SCALE GENOMIC DNA]</scope>
    <source>
        <strain evidence="2 3">LaCa</strain>
    </source>
</reference>
<dbReference type="EMBL" id="PPGH01000035">
    <property type="protein sequence ID" value="PQJ96092.1"/>
    <property type="molecule type" value="Genomic_DNA"/>
</dbReference>
<evidence type="ECO:0000313" key="2">
    <source>
        <dbReference type="EMBL" id="PQJ96092.1"/>
    </source>
</evidence>
<sequence length="963" mass="103762">MLPTEWLAGATVNSGTLQLDSWLRIQAGRFEQALVHIALNKLIFTTDAAPFAVHQIQAQARMRRQAAGGWQLEIADLSASRVADTASISGLNLNLLLGDNGSVSRLDLITEQLQLADLAAFLRASPWQSSAAIAPLLAAQPHGRISALKILADHADTAQPWRWNLTAALAGVGAALTATAPGIDGLDGQLTADQDGGTLQLNSSGFTLNAPPHFRAPLVFNQLRGQLNWLRAPANAWQLVGREFVLANPDLTGDFQFELTLPADRSSPTLKLHGQLHDAQIAQIPAYLLADKLRPPLLAWLDRSLRGGRITSAAVDLAGRIADYPFRDQSGQFDLRINFADLELAYHPDWPPLTRANGVIQFHNQAIEIAVAQGRIYDSDFRNGAVDIPEPRGLQQLVIRGDIVGPLTDGLRALRNTPLSTKLGQFAEMLTVSGQSQLALEIDLPLVKSLPFGVTGQLSWPQAATLSLQHTPIQLSALGGVLHFTESAVHGEALTAQLWGQPLQLTLTTEGVAAARRLRLRAQSKTPVAELARQIPSPLWSYFSGAAAWDLTATLPPPGSTPFAIDYKLSSNLKGLAIQLPAPLGKTAPATRALALHGTLLPQHTLTVAGRMAEVETQLALRLDNGAFRLTGGYVRLGKNAPPVPQQSGLWLLAQMKDLNLEEWLNASQRLANVEKTKHPRGEMQLGVNVRFDRLRLGDLWLHAVTLKRDPAQPAGEISVKADELAGRVRLAHGVNRPLTLTLERLNLQPLLTAMTDHPLARKTETAVKRSSQIPSLEVQVADLRWGKVALGRLVLGLRNSATGQQLSALHLDGNGLLALHGTGEWQRADVGNGHTQLDLIVDSSNLGALLRTLDEPAAVEAGATHAKVQLHWNGGFKAFDWQQAEGVIDLNIGSGRLPKVEPGLGRLLGVVNLAALNRRLTLDFSDLYGQGFAFERIHGTLNVNTGRARMSGFTIDGPPGGC</sequence>
<organism evidence="2 3">
    <name type="scientific">Chromatium okenii</name>
    <dbReference type="NCBI Taxonomy" id="61644"/>
    <lineage>
        <taxon>Bacteria</taxon>
        <taxon>Pseudomonadati</taxon>
        <taxon>Pseudomonadota</taxon>
        <taxon>Gammaproteobacteria</taxon>
        <taxon>Chromatiales</taxon>
        <taxon>Chromatiaceae</taxon>
        <taxon>Chromatium</taxon>
    </lineage>
</organism>
<dbReference type="AlphaFoldDB" id="A0A2S7XRN3"/>
<dbReference type="PANTHER" id="PTHR38690">
    <property type="entry name" value="PROTEASE-RELATED"/>
    <property type="match status" value="1"/>
</dbReference>
<comment type="caution">
    <text evidence="2">The sequence shown here is derived from an EMBL/GenBank/DDBJ whole genome shotgun (WGS) entry which is preliminary data.</text>
</comment>
<accession>A0A2S7XRN3</accession>
<evidence type="ECO:0000259" key="1">
    <source>
        <dbReference type="Pfam" id="PF13116"/>
    </source>
</evidence>
<feature type="domain" description="YhdP central" evidence="1">
    <location>
        <begin position="5"/>
        <end position="960"/>
    </location>
</feature>
<keyword evidence="3" id="KW-1185">Reference proteome</keyword>
<gene>
    <name evidence="2" type="ORF">CXB77_09740</name>
</gene>
<proteinExistence type="predicted"/>
<dbReference type="PANTHER" id="PTHR38690:SF1">
    <property type="entry name" value="PROTEASE"/>
    <property type="match status" value="1"/>
</dbReference>
<name>A0A2S7XRN3_9GAMM</name>
<dbReference type="InterPro" id="IPR011836">
    <property type="entry name" value="YhdP"/>
</dbReference>
<dbReference type="Pfam" id="PF13116">
    <property type="entry name" value="YhdP"/>
    <property type="match status" value="1"/>
</dbReference>